<proteinExistence type="predicted"/>
<evidence type="ECO:0000313" key="2">
    <source>
        <dbReference type="Proteomes" id="UP001199919"/>
    </source>
</evidence>
<evidence type="ECO:0000313" key="1">
    <source>
        <dbReference type="EMBL" id="MCD8741033.1"/>
    </source>
</evidence>
<gene>
    <name evidence="1" type="ORF">LT679_10505</name>
</gene>
<dbReference type="RefSeq" id="WP_232177511.1">
    <property type="nucleotide sequence ID" value="NZ_JAJPWV010000003.1"/>
</dbReference>
<evidence type="ECO:0008006" key="3">
    <source>
        <dbReference type="Google" id="ProtNLM"/>
    </source>
</evidence>
<reference evidence="1 2" key="1">
    <citation type="submission" date="2021-12" db="EMBL/GenBank/DDBJ databases">
        <title>Mucilaginibacter roseus genome.</title>
        <authorList>
            <person name="Ferreira J.R."/>
            <person name="Newman J.D."/>
        </authorList>
    </citation>
    <scope>NUCLEOTIDE SEQUENCE [LARGE SCALE GENOMIC DNA]</scope>
    <source>
        <strain evidence="1 2">LMG 28454</strain>
    </source>
</reference>
<dbReference type="PROSITE" id="PS51257">
    <property type="entry name" value="PROKAR_LIPOPROTEIN"/>
    <property type="match status" value="1"/>
</dbReference>
<sequence>MSRNSHLYATVLALLLTILSFSSCKKQSGSTKTDPEPVKVPEKTATLTTSQVIDITTTNAVGGGKLSSKGSSNVTEQGVCWATKPNPTINDKKAGVYKVSGSGDFTSQISGLTASTKYYVRAFAVNKAGIAYGDQVEFTSADIADATFNFEPLYMVGSTVAAADVEVTTDGGNAISERGICWGTSTKPTVNGSKVKDRGTGTGKFRATLSGLSEKTNYYARAYAINAKGVSYSAEVTFKTIAKGNVTYTFNKSANPTAEELEAYGRLQIAIDSATWYLNNYTSATKHVYLNLVDGTPTADANNQGWMRFGTNPGFQNIRTMLHELNHTLGTGTSNWWWSHKENGKLQAPSVTAILRLIDKDNTVMLNCDDMHWWPYGLNQNSEVSSSWDYVYNAIIIEAMRKDGLTEFSGPYQP</sequence>
<accession>A0ABS8U4Q7</accession>
<protein>
    <recommendedName>
        <fullName evidence="3">Fibronectin type III domain-containing protein</fullName>
    </recommendedName>
</protein>
<name>A0ABS8U4Q7_9SPHI</name>
<dbReference type="InterPro" id="IPR013783">
    <property type="entry name" value="Ig-like_fold"/>
</dbReference>
<dbReference type="EMBL" id="JAJPWV010000003">
    <property type="protein sequence ID" value="MCD8741033.1"/>
    <property type="molecule type" value="Genomic_DNA"/>
</dbReference>
<organism evidence="1 2">
    <name type="scientific">Mucilaginibacter roseus</name>
    <dbReference type="NCBI Taxonomy" id="1528868"/>
    <lineage>
        <taxon>Bacteria</taxon>
        <taxon>Pseudomonadati</taxon>
        <taxon>Bacteroidota</taxon>
        <taxon>Sphingobacteriia</taxon>
        <taxon>Sphingobacteriales</taxon>
        <taxon>Sphingobacteriaceae</taxon>
        <taxon>Mucilaginibacter</taxon>
    </lineage>
</organism>
<dbReference type="Gene3D" id="2.60.40.10">
    <property type="entry name" value="Immunoglobulins"/>
    <property type="match status" value="1"/>
</dbReference>
<comment type="caution">
    <text evidence="1">The sequence shown here is derived from an EMBL/GenBank/DDBJ whole genome shotgun (WGS) entry which is preliminary data.</text>
</comment>
<dbReference type="Proteomes" id="UP001199919">
    <property type="component" value="Unassembled WGS sequence"/>
</dbReference>
<keyword evidence="2" id="KW-1185">Reference proteome</keyword>